<evidence type="ECO:0000313" key="9">
    <source>
        <dbReference type="EMBL" id="NKE64299.1"/>
    </source>
</evidence>
<comment type="similarity">
    <text evidence="7">Belongs to the binding-protein-dependent transport system permease family.</text>
</comment>
<feature type="transmembrane region" description="Helical" evidence="7">
    <location>
        <begin position="235"/>
        <end position="261"/>
    </location>
</feature>
<dbReference type="AlphaFoldDB" id="A0A7X6I4R0"/>
<evidence type="ECO:0000256" key="3">
    <source>
        <dbReference type="ARBA" id="ARBA00022475"/>
    </source>
</evidence>
<keyword evidence="3" id="KW-1003">Cell membrane</keyword>
<evidence type="ECO:0000313" key="10">
    <source>
        <dbReference type="Proteomes" id="UP000521868"/>
    </source>
</evidence>
<accession>A0A7X6I4R0</accession>
<protein>
    <submittedName>
        <fullName evidence="9">ABC transporter permease</fullName>
    </submittedName>
</protein>
<keyword evidence="4 7" id="KW-0812">Transmembrane</keyword>
<evidence type="ECO:0000259" key="8">
    <source>
        <dbReference type="PROSITE" id="PS50928"/>
    </source>
</evidence>
<feature type="transmembrane region" description="Helical" evidence="7">
    <location>
        <begin position="132"/>
        <end position="157"/>
    </location>
</feature>
<dbReference type="Pfam" id="PF19300">
    <property type="entry name" value="BPD_transp_1_N"/>
    <property type="match status" value="1"/>
</dbReference>
<dbReference type="CDD" id="cd06261">
    <property type="entry name" value="TM_PBP2"/>
    <property type="match status" value="1"/>
</dbReference>
<evidence type="ECO:0000256" key="1">
    <source>
        <dbReference type="ARBA" id="ARBA00004651"/>
    </source>
</evidence>
<comment type="caution">
    <text evidence="9">The sequence shown here is derived from an EMBL/GenBank/DDBJ whole genome shotgun (WGS) entry which is preliminary data.</text>
</comment>
<name>A0A7X6I4R0_9BURK</name>
<proteinExistence type="inferred from homology"/>
<evidence type="ECO:0000256" key="7">
    <source>
        <dbReference type="RuleBase" id="RU363032"/>
    </source>
</evidence>
<dbReference type="InterPro" id="IPR000515">
    <property type="entry name" value="MetI-like"/>
</dbReference>
<dbReference type="PANTHER" id="PTHR43163:SF6">
    <property type="entry name" value="DIPEPTIDE TRANSPORT SYSTEM PERMEASE PROTEIN DPPB-RELATED"/>
    <property type="match status" value="1"/>
</dbReference>
<dbReference type="Gene3D" id="1.10.3720.10">
    <property type="entry name" value="MetI-like"/>
    <property type="match status" value="1"/>
</dbReference>
<gene>
    <name evidence="9" type="ORF">RAMLITH_00575</name>
</gene>
<dbReference type="SUPFAM" id="SSF161098">
    <property type="entry name" value="MetI-like"/>
    <property type="match status" value="1"/>
</dbReference>
<feature type="transmembrane region" description="Helical" evidence="7">
    <location>
        <begin position="99"/>
        <end position="120"/>
    </location>
</feature>
<comment type="subcellular location">
    <subcellularLocation>
        <location evidence="1 7">Cell membrane</location>
        <topology evidence="1 7">Multi-pass membrane protein</topology>
    </subcellularLocation>
</comment>
<dbReference type="GO" id="GO:0071916">
    <property type="term" value="F:dipeptide transmembrane transporter activity"/>
    <property type="evidence" value="ECO:0007669"/>
    <property type="project" value="TreeGrafter"/>
</dbReference>
<dbReference type="GO" id="GO:0005886">
    <property type="term" value="C:plasma membrane"/>
    <property type="evidence" value="ECO:0007669"/>
    <property type="project" value="UniProtKB-SubCell"/>
</dbReference>
<evidence type="ECO:0000256" key="2">
    <source>
        <dbReference type="ARBA" id="ARBA00022448"/>
    </source>
</evidence>
<keyword evidence="6 7" id="KW-0472">Membrane</keyword>
<keyword evidence="5 7" id="KW-1133">Transmembrane helix</keyword>
<dbReference type="RefSeq" id="WP_168105404.1">
    <property type="nucleotide sequence ID" value="NZ_VTOX01000001.1"/>
</dbReference>
<feature type="transmembrane region" description="Helical" evidence="7">
    <location>
        <begin position="281"/>
        <end position="307"/>
    </location>
</feature>
<evidence type="ECO:0000256" key="5">
    <source>
        <dbReference type="ARBA" id="ARBA00022989"/>
    </source>
</evidence>
<keyword evidence="2 7" id="KW-0813">Transport</keyword>
<sequence>MIQFILRRLLAAVPVLLLVSLISASIMHLVPGDAATVIAGQNATDAEIAQLREQLGLNRPFPVKLAHWYADLARGDLGKSILLNRPVTQAIAERVPVTLALAGFALLLTVAIGVPCGIVAAIRANTWVDQAVLTLALVGVSVPNFWLSLMLIVLFGVMLDWLPAGGYVPFADNPAEWVRSLILPGISLALLQIGLLARITRATVLEILQQDYIRTARAKGLPRLMVIGKHVLKNVLVPVVTVVGISFGLLLSGSVVIETVYSIPGMGRLLANAIFGRDYPLIQGGLLITAAVLVLLNLVVDVLYAVIDPRIQYDQR</sequence>
<evidence type="ECO:0000256" key="6">
    <source>
        <dbReference type="ARBA" id="ARBA00023136"/>
    </source>
</evidence>
<feature type="transmembrane region" description="Helical" evidence="7">
    <location>
        <begin position="177"/>
        <end position="197"/>
    </location>
</feature>
<dbReference type="Proteomes" id="UP000521868">
    <property type="component" value="Unassembled WGS sequence"/>
</dbReference>
<reference evidence="9 10" key="1">
    <citation type="journal article" date="2020" name="Nature">
        <title>Bacterial chemolithoautotrophy via manganese oxidation.</title>
        <authorList>
            <person name="Yu H."/>
            <person name="Leadbetter J.R."/>
        </authorList>
    </citation>
    <scope>NUCLEOTIDE SEQUENCE [LARGE SCALE GENOMIC DNA]</scope>
    <source>
        <strain evidence="9 10">RBP-1</strain>
    </source>
</reference>
<dbReference type="PROSITE" id="PS50928">
    <property type="entry name" value="ABC_TM1"/>
    <property type="match status" value="1"/>
</dbReference>
<dbReference type="InterPro" id="IPR045621">
    <property type="entry name" value="BPD_transp_1_N"/>
</dbReference>
<dbReference type="PANTHER" id="PTHR43163">
    <property type="entry name" value="DIPEPTIDE TRANSPORT SYSTEM PERMEASE PROTEIN DPPB-RELATED"/>
    <property type="match status" value="1"/>
</dbReference>
<organism evidence="9 10">
    <name type="scientific">Ramlibacter lithotrophicus</name>
    <dbReference type="NCBI Taxonomy" id="2606681"/>
    <lineage>
        <taxon>Bacteria</taxon>
        <taxon>Pseudomonadati</taxon>
        <taxon>Pseudomonadota</taxon>
        <taxon>Betaproteobacteria</taxon>
        <taxon>Burkholderiales</taxon>
        <taxon>Comamonadaceae</taxon>
        <taxon>Ramlibacter</taxon>
    </lineage>
</organism>
<evidence type="ECO:0000256" key="4">
    <source>
        <dbReference type="ARBA" id="ARBA00022692"/>
    </source>
</evidence>
<feature type="domain" description="ABC transmembrane type-1" evidence="8">
    <location>
        <begin position="95"/>
        <end position="304"/>
    </location>
</feature>
<dbReference type="Pfam" id="PF00528">
    <property type="entry name" value="BPD_transp_1"/>
    <property type="match status" value="1"/>
</dbReference>
<keyword evidence="10" id="KW-1185">Reference proteome</keyword>
<dbReference type="EMBL" id="VTOX01000001">
    <property type="protein sequence ID" value="NKE64299.1"/>
    <property type="molecule type" value="Genomic_DNA"/>
</dbReference>
<dbReference type="InterPro" id="IPR035906">
    <property type="entry name" value="MetI-like_sf"/>
</dbReference>